<keyword evidence="9" id="KW-1002">Plastid outer membrane</keyword>
<dbReference type="InterPro" id="IPR027417">
    <property type="entry name" value="P-loop_NTPase"/>
</dbReference>
<evidence type="ECO:0000256" key="1">
    <source>
        <dbReference type="ARBA" id="ARBA00001946"/>
    </source>
</evidence>
<evidence type="ECO:0000256" key="16">
    <source>
        <dbReference type="ARBA" id="ARBA00023775"/>
    </source>
</evidence>
<feature type="region of interest" description="Disordered" evidence="17">
    <location>
        <begin position="672"/>
        <end position="693"/>
    </location>
</feature>
<dbReference type="Pfam" id="PF04548">
    <property type="entry name" value="AIG1"/>
    <property type="match status" value="1"/>
</dbReference>
<proteinExistence type="inferred from homology"/>
<dbReference type="SUPFAM" id="SSF52540">
    <property type="entry name" value="P-loop containing nucleoside triphosphate hydrolases"/>
    <property type="match status" value="1"/>
</dbReference>
<feature type="compositionally biased region" description="Low complexity" evidence="17">
    <location>
        <begin position="234"/>
        <end position="268"/>
    </location>
</feature>
<dbReference type="InterPro" id="IPR024283">
    <property type="entry name" value="TOC159_MAD"/>
</dbReference>
<keyword evidence="8" id="KW-0378">Hydrolase</keyword>
<gene>
    <name evidence="19" type="ORF">WJX84_002378</name>
</gene>
<dbReference type="GO" id="GO:0005525">
    <property type="term" value="F:GTP binding"/>
    <property type="evidence" value="ECO:0007669"/>
    <property type="project" value="UniProtKB-KW"/>
</dbReference>
<evidence type="ECO:0000256" key="12">
    <source>
        <dbReference type="ARBA" id="ARBA00022989"/>
    </source>
</evidence>
<dbReference type="GO" id="GO:0009707">
    <property type="term" value="C:chloroplast outer membrane"/>
    <property type="evidence" value="ECO:0007669"/>
    <property type="project" value="UniProtKB-SubCell"/>
</dbReference>
<feature type="compositionally biased region" description="Low complexity" evidence="17">
    <location>
        <begin position="162"/>
        <end position="186"/>
    </location>
</feature>
<keyword evidence="14" id="KW-0472">Membrane</keyword>
<keyword evidence="4" id="KW-0934">Plastid</keyword>
<evidence type="ECO:0000256" key="2">
    <source>
        <dbReference type="ARBA" id="ARBA00022448"/>
    </source>
</evidence>
<dbReference type="PANTHER" id="PTHR10903:SF135">
    <property type="entry name" value="TRANSLOCASE OF CHLOROPLAST 120, CHLOROPLASTIC-RELATED"/>
    <property type="match status" value="1"/>
</dbReference>
<comment type="subcellular location">
    <subcellularLocation>
        <location evidence="15">Plastid</location>
        <location evidence="15">Chloroplast outer membrane</location>
        <topology evidence="15">Single-pass membrane protein</topology>
    </subcellularLocation>
</comment>
<organism evidence="19 20">
    <name type="scientific">Apatococcus fuscideae</name>
    <dbReference type="NCBI Taxonomy" id="2026836"/>
    <lineage>
        <taxon>Eukaryota</taxon>
        <taxon>Viridiplantae</taxon>
        <taxon>Chlorophyta</taxon>
        <taxon>core chlorophytes</taxon>
        <taxon>Trebouxiophyceae</taxon>
        <taxon>Chlorellales</taxon>
        <taxon>Chlorellaceae</taxon>
        <taxon>Apatococcus</taxon>
    </lineage>
</organism>
<keyword evidence="2" id="KW-0813">Transport</keyword>
<dbReference type="Gene3D" id="3.40.50.300">
    <property type="entry name" value="P-loop containing nucleotide triphosphate hydrolases"/>
    <property type="match status" value="1"/>
</dbReference>
<keyword evidence="10" id="KW-0460">Magnesium</keyword>
<evidence type="ECO:0000256" key="8">
    <source>
        <dbReference type="ARBA" id="ARBA00022801"/>
    </source>
</evidence>
<feature type="compositionally biased region" description="Polar residues" evidence="17">
    <location>
        <begin position="208"/>
        <end position="224"/>
    </location>
</feature>
<keyword evidence="12" id="KW-1133">Transmembrane helix</keyword>
<dbReference type="GO" id="GO:0016787">
    <property type="term" value="F:hydrolase activity"/>
    <property type="evidence" value="ECO:0007669"/>
    <property type="project" value="UniProtKB-KW"/>
</dbReference>
<evidence type="ECO:0000256" key="4">
    <source>
        <dbReference type="ARBA" id="ARBA00022640"/>
    </source>
</evidence>
<accession>A0AAW1SVM5</accession>
<evidence type="ECO:0000313" key="20">
    <source>
        <dbReference type="Proteomes" id="UP001485043"/>
    </source>
</evidence>
<evidence type="ECO:0000256" key="6">
    <source>
        <dbReference type="ARBA" id="ARBA00022723"/>
    </source>
</evidence>
<evidence type="ECO:0000256" key="14">
    <source>
        <dbReference type="ARBA" id="ARBA00023136"/>
    </source>
</evidence>
<evidence type="ECO:0000256" key="11">
    <source>
        <dbReference type="ARBA" id="ARBA00022927"/>
    </source>
</evidence>
<protein>
    <recommendedName>
        <fullName evidence="18">AIG1-type G domain-containing protein</fullName>
    </recommendedName>
</protein>
<dbReference type="InterPro" id="IPR006703">
    <property type="entry name" value="G_AIG1"/>
</dbReference>
<evidence type="ECO:0000256" key="10">
    <source>
        <dbReference type="ARBA" id="ARBA00022842"/>
    </source>
</evidence>
<evidence type="ECO:0000256" key="17">
    <source>
        <dbReference type="SAM" id="MobiDB-lite"/>
    </source>
</evidence>
<keyword evidence="6" id="KW-0479">Metal-binding</keyword>
<evidence type="ECO:0000256" key="15">
    <source>
        <dbReference type="ARBA" id="ARBA00023766"/>
    </source>
</evidence>
<evidence type="ECO:0000259" key="18">
    <source>
        <dbReference type="PROSITE" id="PS51720"/>
    </source>
</evidence>
<keyword evidence="13" id="KW-0342">GTP-binding</keyword>
<evidence type="ECO:0000256" key="7">
    <source>
        <dbReference type="ARBA" id="ARBA00022741"/>
    </source>
</evidence>
<keyword evidence="5" id="KW-0812">Transmembrane</keyword>
<name>A0AAW1SVM5_9CHLO</name>
<keyword evidence="11" id="KW-0653">Protein transport</keyword>
<comment type="cofactor">
    <cofactor evidence="1">
        <name>Mg(2+)</name>
        <dbReference type="ChEBI" id="CHEBI:18420"/>
    </cofactor>
</comment>
<feature type="domain" description="AIG1-type G" evidence="18">
    <location>
        <begin position="375"/>
        <end position="604"/>
    </location>
</feature>
<evidence type="ECO:0000256" key="5">
    <source>
        <dbReference type="ARBA" id="ARBA00022692"/>
    </source>
</evidence>
<feature type="region of interest" description="Disordered" evidence="17">
    <location>
        <begin position="135"/>
        <end position="302"/>
    </location>
</feature>
<comment type="caution">
    <text evidence="19">The sequence shown here is derived from an EMBL/GenBank/DDBJ whole genome shotgun (WGS) entry which is preliminary data.</text>
</comment>
<dbReference type="Proteomes" id="UP001485043">
    <property type="component" value="Unassembled WGS sequence"/>
</dbReference>
<dbReference type="EMBL" id="JALJOV010000913">
    <property type="protein sequence ID" value="KAK9858808.1"/>
    <property type="molecule type" value="Genomic_DNA"/>
</dbReference>
<dbReference type="PANTHER" id="PTHR10903">
    <property type="entry name" value="GTPASE, IMAP FAMILY MEMBER-RELATED"/>
    <property type="match status" value="1"/>
</dbReference>
<dbReference type="PROSITE" id="PS51720">
    <property type="entry name" value="G_AIG1"/>
    <property type="match status" value="1"/>
</dbReference>
<evidence type="ECO:0000256" key="3">
    <source>
        <dbReference type="ARBA" id="ARBA00022528"/>
    </source>
</evidence>
<dbReference type="GO" id="GO:0015031">
    <property type="term" value="P:protein transport"/>
    <property type="evidence" value="ECO:0007669"/>
    <property type="project" value="UniProtKB-KW"/>
</dbReference>
<comment type="similarity">
    <text evidence="16">Belongs to the TRAFAC class TrmE-Era-EngA-EngB-Septin-like GTPase superfamily. AIG1/Toc34/Toc159-like paraseptin GTPase family. TOC159 subfamily.</text>
</comment>
<evidence type="ECO:0000256" key="13">
    <source>
        <dbReference type="ARBA" id="ARBA00023134"/>
    </source>
</evidence>
<keyword evidence="20" id="KW-1185">Reference proteome</keyword>
<keyword evidence="3" id="KW-0150">Chloroplast</keyword>
<dbReference type="GO" id="GO:0046872">
    <property type="term" value="F:metal ion binding"/>
    <property type="evidence" value="ECO:0007669"/>
    <property type="project" value="UniProtKB-KW"/>
</dbReference>
<dbReference type="AlphaFoldDB" id="A0AAW1SVM5"/>
<dbReference type="Pfam" id="PF11886">
    <property type="entry name" value="TOC159_MAD"/>
    <property type="match status" value="1"/>
</dbReference>
<sequence length="986" mass="106592">MGYILCACVEQSWVSVPRLGSPTSDQAPDHVPSQDPDAALSTLSTLVNGQPSSGTSLLQGLTPSNVHSKIEEMLQGNVNATGSRFQQEVGALETSLMPRLQMPAQNESIPNGSSSQMQSPRELIGLDNIMERAAQGNSSGAPKETSAAKSQQPAASGGPERSFSQTSSSSRPEAAAEQKPASQAAAGPKPGQSRMPFLPPRPARAAKPSQSKPAEANGNASQDKAQVPSEDQEATAPTHQQPPATRQPAPAQGQAQASAPAAQSALARDPARAQNAVHPGNGNTQARAAPQPDPEEPEDVQQLRQKVNELRISLYRLARRLNQSPNSTIIQQVIYRLDLAERIKAPFRSGTQRSSFAAAAADMAAQADSQDVPLTFQVSIMMLGMSGVGKSALINRLLGQNVAAESAFGDADGNKIREYSGEFKGIALKLIDTPGLEPSSSATAHNRSILKKIKSAHKKYKPNMVFYVDRMDVLRRQSGDLHALQMVTEAIGSSLWFNSILVLTHAGEPVPEGPQGEIGYEGFVQRRSNVLQQSVRQAAGDPRLLNPNQMVDCSPQAPRNAAGEPLLPTGSPWRPNLLLMAAASRLLSSADELLKIQPTARSAQQQQAMAMLRGQRIPPVPYLVSQMVQPHKPKRPADDEGELKYPDQIKKLPYSQQKEEYRKRREYVKMRRDEAKAADGQQGSVAVPGPETPLPPSFDGEPQSHRYRFLESNSGWLARPFVEAHGVDHDDNVDGFSVERVYTLRKPSQYLGGAPSTVIVQLHKDKNQFSLQSEADSSYWHRSNWVSSAGLGLQNIQSDMLYTGQLQTRLKFLGEKGPKTAVGLLLSRLSEGAEDKQTIPLPTKGPRAMGYKIEGKYRLHPTTKLVGAVGKVRTTHTASSEEALAGNAELRLRQPGGTKQMLIGGSVMKFRRDLALGGNVSGQFAATKQTQVAPRINYTNKGQGNVTIRITSHDQAKLGYSVAVPLFIGLLNRIRNSKDAGEDEMY</sequence>
<keyword evidence="7" id="KW-0547">Nucleotide-binding</keyword>
<evidence type="ECO:0000256" key="9">
    <source>
        <dbReference type="ARBA" id="ARBA00022805"/>
    </source>
</evidence>
<dbReference type="InterPro" id="IPR045058">
    <property type="entry name" value="GIMA/IAN/Toc"/>
</dbReference>
<reference evidence="19 20" key="1">
    <citation type="journal article" date="2024" name="Nat. Commun.">
        <title>Phylogenomics reveals the evolutionary origins of lichenization in chlorophyte algae.</title>
        <authorList>
            <person name="Puginier C."/>
            <person name="Libourel C."/>
            <person name="Otte J."/>
            <person name="Skaloud P."/>
            <person name="Haon M."/>
            <person name="Grisel S."/>
            <person name="Petersen M."/>
            <person name="Berrin J.G."/>
            <person name="Delaux P.M."/>
            <person name="Dal Grande F."/>
            <person name="Keller J."/>
        </authorList>
    </citation>
    <scope>NUCLEOTIDE SEQUENCE [LARGE SCALE GENOMIC DNA]</scope>
    <source>
        <strain evidence="19 20">SAG 2523</strain>
    </source>
</reference>
<evidence type="ECO:0000313" key="19">
    <source>
        <dbReference type="EMBL" id="KAK9858808.1"/>
    </source>
</evidence>